<dbReference type="GO" id="GO:0000723">
    <property type="term" value="P:telomere maintenance"/>
    <property type="evidence" value="ECO:0007669"/>
    <property type="project" value="InterPro"/>
</dbReference>
<name>A0A0D0CNH0_9AGAR</name>
<keyword evidence="1" id="KW-0227">DNA damage</keyword>
<evidence type="ECO:0000259" key="2">
    <source>
        <dbReference type="Pfam" id="PF05970"/>
    </source>
</evidence>
<dbReference type="AlphaFoldDB" id="A0A0D0CNH0"/>
<dbReference type="HOGENOM" id="CLU_001324_9_7_1"/>
<evidence type="ECO:0000313" key="4">
    <source>
        <dbReference type="Proteomes" id="UP000053593"/>
    </source>
</evidence>
<evidence type="ECO:0000313" key="3">
    <source>
        <dbReference type="EMBL" id="KIK60272.1"/>
    </source>
</evidence>
<dbReference type="OrthoDB" id="3366231at2759"/>
<evidence type="ECO:0000256" key="1">
    <source>
        <dbReference type="RuleBase" id="RU363044"/>
    </source>
</evidence>
<proteinExistence type="inferred from homology"/>
<accession>A0A0D0CNH0</accession>
<dbReference type="GO" id="GO:0043139">
    <property type="term" value="F:5'-3' DNA helicase activity"/>
    <property type="evidence" value="ECO:0007669"/>
    <property type="project" value="UniProtKB-EC"/>
</dbReference>
<dbReference type="EMBL" id="KN834776">
    <property type="protein sequence ID" value="KIK60272.1"/>
    <property type="molecule type" value="Genomic_DNA"/>
</dbReference>
<keyword evidence="1" id="KW-0067">ATP-binding</keyword>
<organism evidence="3 4">
    <name type="scientific">Collybiopsis luxurians FD-317 M1</name>
    <dbReference type="NCBI Taxonomy" id="944289"/>
    <lineage>
        <taxon>Eukaryota</taxon>
        <taxon>Fungi</taxon>
        <taxon>Dikarya</taxon>
        <taxon>Basidiomycota</taxon>
        <taxon>Agaricomycotina</taxon>
        <taxon>Agaricomycetes</taxon>
        <taxon>Agaricomycetidae</taxon>
        <taxon>Agaricales</taxon>
        <taxon>Marasmiineae</taxon>
        <taxon>Omphalotaceae</taxon>
        <taxon>Collybiopsis</taxon>
        <taxon>Collybiopsis luxurians</taxon>
    </lineage>
</organism>
<dbReference type="InterPro" id="IPR010285">
    <property type="entry name" value="DNA_helicase_pif1-like_DEAD"/>
</dbReference>
<dbReference type="GO" id="GO:0006281">
    <property type="term" value="P:DNA repair"/>
    <property type="evidence" value="ECO:0007669"/>
    <property type="project" value="UniProtKB-KW"/>
</dbReference>
<comment type="catalytic activity">
    <reaction evidence="1">
        <text>ATP + H2O = ADP + phosphate + H(+)</text>
        <dbReference type="Rhea" id="RHEA:13065"/>
        <dbReference type="ChEBI" id="CHEBI:15377"/>
        <dbReference type="ChEBI" id="CHEBI:15378"/>
        <dbReference type="ChEBI" id="CHEBI:30616"/>
        <dbReference type="ChEBI" id="CHEBI:43474"/>
        <dbReference type="ChEBI" id="CHEBI:456216"/>
        <dbReference type="EC" id="5.6.2.3"/>
    </reaction>
</comment>
<keyword evidence="1" id="KW-0347">Helicase</keyword>
<keyword evidence="1" id="KW-0234">DNA repair</keyword>
<feature type="domain" description="DNA helicase Pif1-like DEAD-box helicase" evidence="2">
    <location>
        <begin position="1"/>
        <end position="57"/>
    </location>
</feature>
<dbReference type="Pfam" id="PF05970">
    <property type="entry name" value="PIF1"/>
    <property type="match status" value="1"/>
</dbReference>
<keyword evidence="1" id="KW-0378">Hydrolase</keyword>
<dbReference type="Gene3D" id="3.40.50.300">
    <property type="entry name" value="P-loop containing nucleotide triphosphate hydrolases"/>
    <property type="match status" value="1"/>
</dbReference>
<comment type="similarity">
    <text evidence="1">Belongs to the helicase family.</text>
</comment>
<dbReference type="GO" id="GO:0006310">
    <property type="term" value="P:DNA recombination"/>
    <property type="evidence" value="ECO:0007669"/>
    <property type="project" value="UniProtKB-KW"/>
</dbReference>
<reference evidence="3 4" key="1">
    <citation type="submission" date="2014-04" db="EMBL/GenBank/DDBJ databases">
        <title>Evolutionary Origins and Diversification of the Mycorrhizal Mutualists.</title>
        <authorList>
            <consortium name="DOE Joint Genome Institute"/>
            <consortium name="Mycorrhizal Genomics Consortium"/>
            <person name="Kohler A."/>
            <person name="Kuo A."/>
            <person name="Nagy L.G."/>
            <person name="Floudas D."/>
            <person name="Copeland A."/>
            <person name="Barry K.W."/>
            <person name="Cichocki N."/>
            <person name="Veneault-Fourrey C."/>
            <person name="LaButti K."/>
            <person name="Lindquist E.A."/>
            <person name="Lipzen A."/>
            <person name="Lundell T."/>
            <person name="Morin E."/>
            <person name="Murat C."/>
            <person name="Riley R."/>
            <person name="Ohm R."/>
            <person name="Sun H."/>
            <person name="Tunlid A."/>
            <person name="Henrissat B."/>
            <person name="Grigoriev I.V."/>
            <person name="Hibbett D.S."/>
            <person name="Martin F."/>
        </authorList>
    </citation>
    <scope>NUCLEOTIDE SEQUENCE [LARGE SCALE GENOMIC DNA]</scope>
    <source>
        <strain evidence="3 4">FD-317 M1</strain>
    </source>
</reference>
<dbReference type="PANTHER" id="PTHR10492">
    <property type="match status" value="1"/>
</dbReference>
<sequence length="64" mass="6775">FFLYSAGGAGKTFVYKTICPHLWSQSQVILCVASSGIAALLLPGGQTAHSLFKIPIEGLSDESF</sequence>
<protein>
    <recommendedName>
        <fullName evidence="1">ATP-dependent DNA helicase</fullName>
        <ecNumber evidence="1">5.6.2.3</ecNumber>
    </recommendedName>
</protein>
<dbReference type="Proteomes" id="UP000053593">
    <property type="component" value="Unassembled WGS sequence"/>
</dbReference>
<dbReference type="InterPro" id="IPR027417">
    <property type="entry name" value="P-loop_NTPase"/>
</dbReference>
<dbReference type="GO" id="GO:0016887">
    <property type="term" value="F:ATP hydrolysis activity"/>
    <property type="evidence" value="ECO:0007669"/>
    <property type="project" value="RHEA"/>
</dbReference>
<dbReference type="EC" id="5.6.2.3" evidence="1"/>
<keyword evidence="1" id="KW-0233">DNA recombination</keyword>
<keyword evidence="1" id="KW-0547">Nucleotide-binding</keyword>
<gene>
    <name evidence="3" type="ORF">GYMLUDRAFT_168419</name>
</gene>
<comment type="cofactor">
    <cofactor evidence="1">
        <name>Mg(2+)</name>
        <dbReference type="ChEBI" id="CHEBI:18420"/>
    </cofactor>
</comment>
<feature type="non-terminal residue" evidence="3">
    <location>
        <position position="1"/>
    </location>
</feature>
<dbReference type="PANTHER" id="PTHR10492:SF90">
    <property type="entry name" value="ATP-DEPENDENT DNA HELICASE"/>
    <property type="match status" value="1"/>
</dbReference>
<dbReference type="GO" id="GO:0005524">
    <property type="term" value="F:ATP binding"/>
    <property type="evidence" value="ECO:0007669"/>
    <property type="project" value="UniProtKB-KW"/>
</dbReference>
<keyword evidence="4" id="KW-1185">Reference proteome</keyword>